<gene>
    <name evidence="3" type="ORF">H8B15_14765</name>
</gene>
<dbReference type="SUPFAM" id="SSF52038">
    <property type="entry name" value="Barstar-related"/>
    <property type="match status" value="1"/>
</dbReference>
<comment type="caution">
    <text evidence="3">The sequence shown here is derived from an EMBL/GenBank/DDBJ whole genome shotgun (WGS) entry which is preliminary data.</text>
</comment>
<evidence type="ECO:0000256" key="1">
    <source>
        <dbReference type="ARBA" id="ARBA00006845"/>
    </source>
</evidence>
<dbReference type="InterPro" id="IPR000468">
    <property type="entry name" value="Barstar"/>
</dbReference>
<protein>
    <submittedName>
        <fullName evidence="3">Barstar family protein</fullName>
    </submittedName>
</protein>
<sequence>MSVPHLTLDLSGLTTKADLHLFFKRKLAFEDWYGVSWDAFWDSIVAIADMPIVLTLEHWQDFAAACPRDMEILRQVIADYNDYVPTKRIELSPPT</sequence>
<dbReference type="InterPro" id="IPR035905">
    <property type="entry name" value="Barstar-like_sf"/>
</dbReference>
<dbReference type="Gene3D" id="3.30.370.10">
    <property type="entry name" value="Barstar-like"/>
    <property type="match status" value="1"/>
</dbReference>
<keyword evidence="4" id="KW-1185">Reference proteome</keyword>
<evidence type="ECO:0000313" key="4">
    <source>
        <dbReference type="Proteomes" id="UP000622017"/>
    </source>
</evidence>
<evidence type="ECO:0000313" key="3">
    <source>
        <dbReference type="EMBL" id="MBC6612188.1"/>
    </source>
</evidence>
<name>A0ABR7MM76_9BACT</name>
<dbReference type="EMBL" id="JACSCY010000012">
    <property type="protein sequence ID" value="MBC6612188.1"/>
    <property type="molecule type" value="Genomic_DNA"/>
</dbReference>
<proteinExistence type="inferred from homology"/>
<reference evidence="3 4" key="1">
    <citation type="submission" date="2020-08" db="EMBL/GenBank/DDBJ databases">
        <title>Hymenobacter sp.</title>
        <authorList>
            <person name="Kim M.K."/>
        </authorList>
    </citation>
    <scope>NUCLEOTIDE SEQUENCE [LARGE SCALE GENOMIC DNA]</scope>
    <source>
        <strain evidence="3 4">BT507</strain>
    </source>
</reference>
<evidence type="ECO:0000259" key="2">
    <source>
        <dbReference type="Pfam" id="PF01337"/>
    </source>
</evidence>
<dbReference type="Proteomes" id="UP000622017">
    <property type="component" value="Unassembled WGS sequence"/>
</dbReference>
<dbReference type="RefSeq" id="WP_187320443.1">
    <property type="nucleotide sequence ID" value="NZ_JACSCY010000012.1"/>
</dbReference>
<comment type="similarity">
    <text evidence="1">Belongs to the barstar family.</text>
</comment>
<organism evidence="3 4">
    <name type="scientific">Hymenobacter citatus</name>
    <dbReference type="NCBI Taxonomy" id="2763506"/>
    <lineage>
        <taxon>Bacteria</taxon>
        <taxon>Pseudomonadati</taxon>
        <taxon>Bacteroidota</taxon>
        <taxon>Cytophagia</taxon>
        <taxon>Cytophagales</taxon>
        <taxon>Hymenobacteraceae</taxon>
        <taxon>Hymenobacter</taxon>
    </lineage>
</organism>
<accession>A0ABR7MM76</accession>
<feature type="domain" description="Barstar (barnase inhibitor)" evidence="2">
    <location>
        <begin position="5"/>
        <end position="88"/>
    </location>
</feature>
<dbReference type="Pfam" id="PF01337">
    <property type="entry name" value="Barstar"/>
    <property type="match status" value="1"/>
</dbReference>